<dbReference type="Pfam" id="PF07679">
    <property type="entry name" value="I-set"/>
    <property type="match status" value="1"/>
</dbReference>
<dbReference type="Gene3D" id="2.60.40.10">
    <property type="entry name" value="Immunoglobulins"/>
    <property type="match status" value="1"/>
</dbReference>
<dbReference type="InterPro" id="IPR013098">
    <property type="entry name" value="Ig_I-set"/>
</dbReference>
<sequence length="765" mass="75618">MTSTPGSAPGTPPSGRGRLRRRAGTAAAALLLAAIPAGAAVSADAGTPRTATGPQGQTLTVSAATGLDPAGQKVRVSGEGYGLATGIYVALCKDNGDNRVPSPCLGGADMSGGSQTSQWIVPPGDPYQGDLAQAFGPGGTFDVEIEVTAKGDGLDCAEVSCSVVTRADHRAAGDRTQDVRIPVAFAGEEPGEPGGEPGGEGVDMPAGTVSYQAVADFTSAGKPLDLLLHPESKKLYVGADNLPDTADVDERGLHVLNPEDGTSESWISLAPGSTGELRASTAARIAGPLPGDGVVYNYPLRGVGAAEAGDEAASGVWLTGSTITDIAPGTTPETVLVAQGAKLSEIVRATGEATRSLTLPGGARFAADPERGTLWYSDFAAGKLHRVDLASFELTDSFDLPGAQGMAGFTETDPATGAVWVGVNRSVLVFDATGTLVKTLVGKDLARDAAFDTDSGRAFVVWQDGGDLSDPANDNNGTLTVYGSEDFAVAAKDLSLPGNHSQSGAASLAVEPGGGTVFVTSPAEGKITKLARQVSPLVTRAPADLTARDGEEVALAAEAEGAPEPTVRWQVSTDGAQTWKDVEGATGPELSFTARTAQDGYRYRAEFRNDVGTTRTTAVTLTVTAATGGGETGGDTGGTGETTNGGDSTGGDSSSGTRGANGGDASTGGDSPTGGDSGTRSGGGSTSGGSSGTVGGSGSTVGGSGSGAAVGGGVAGGAGATPTSGGGSLAATGATVMSVTLAAVGLVGAGLLVHRRTKRRTDGAF</sequence>
<feature type="region of interest" description="Disordered" evidence="1">
    <location>
        <begin position="622"/>
        <end position="700"/>
    </location>
</feature>
<feature type="compositionally biased region" description="Low complexity" evidence="1">
    <location>
        <begin position="1"/>
        <end position="16"/>
    </location>
</feature>
<dbReference type="InterPro" id="IPR036179">
    <property type="entry name" value="Ig-like_dom_sf"/>
</dbReference>
<dbReference type="SUPFAM" id="SSF49319">
    <property type="entry name" value="Actinoxanthin-like"/>
    <property type="match status" value="1"/>
</dbReference>
<gene>
    <name evidence="5" type="ORF">SCMC78_13360</name>
</gene>
<proteinExistence type="predicted"/>
<feature type="domain" description="Ig-like" evidence="4">
    <location>
        <begin position="536"/>
        <end position="622"/>
    </location>
</feature>
<feature type="compositionally biased region" description="Gly residues" evidence="1">
    <location>
        <begin position="659"/>
        <end position="700"/>
    </location>
</feature>
<dbReference type="InterPro" id="IPR011044">
    <property type="entry name" value="Quino_amine_DH_bsu"/>
</dbReference>
<dbReference type="GO" id="GO:0005975">
    <property type="term" value="P:carbohydrate metabolic process"/>
    <property type="evidence" value="ECO:0007669"/>
    <property type="project" value="UniProtKB-ARBA"/>
</dbReference>
<accession>A0AB33K7B2</accession>
<feature type="signal peptide" evidence="3">
    <location>
        <begin position="1"/>
        <end position="39"/>
    </location>
</feature>
<organism evidence="5">
    <name type="scientific">Streptomyces sp. CMC78</name>
    <dbReference type="NCBI Taxonomy" id="3231512"/>
    <lineage>
        <taxon>Bacteria</taxon>
        <taxon>Bacillati</taxon>
        <taxon>Actinomycetota</taxon>
        <taxon>Actinomycetes</taxon>
        <taxon>Kitasatosporales</taxon>
        <taxon>Streptomycetaceae</taxon>
        <taxon>Streptomyces</taxon>
    </lineage>
</organism>
<dbReference type="InterPro" id="IPR007110">
    <property type="entry name" value="Ig-like_dom"/>
</dbReference>
<dbReference type="RefSeq" id="WP_408053465.1">
    <property type="nucleotide sequence ID" value="NZ_AP035884.1"/>
</dbReference>
<dbReference type="AlphaFoldDB" id="A0AB33K7B2"/>
<evidence type="ECO:0000256" key="3">
    <source>
        <dbReference type="SAM" id="SignalP"/>
    </source>
</evidence>
<evidence type="ECO:0000256" key="1">
    <source>
        <dbReference type="SAM" id="MobiDB-lite"/>
    </source>
</evidence>
<protein>
    <recommendedName>
        <fullName evidence="4">Ig-like domain-containing protein</fullName>
    </recommendedName>
</protein>
<keyword evidence="3" id="KW-0732">Signal</keyword>
<keyword evidence="2" id="KW-0472">Membrane</keyword>
<feature type="compositionally biased region" description="Gly residues" evidence="1">
    <location>
        <begin position="627"/>
        <end position="640"/>
    </location>
</feature>
<dbReference type="KEGG" id="stcm:SCMC78_13360"/>
<evidence type="ECO:0000313" key="5">
    <source>
        <dbReference type="EMBL" id="BFP51529.1"/>
    </source>
</evidence>
<keyword evidence="2" id="KW-1133">Transmembrane helix</keyword>
<reference evidence="5" key="1">
    <citation type="submission" date="2024-07" db="EMBL/GenBank/DDBJ databases">
        <title>Complete genome sequences of cellulolytic bacteria, Kitasatospora sp. CMC57 and Streptomyces sp. CMC78, isolated from Japanese agricultural soil.</title>
        <authorList>
            <person name="Hashimoto T."/>
            <person name="Ito M."/>
            <person name="Iwamoto M."/>
            <person name="Fukahori D."/>
            <person name="Shoda T."/>
            <person name="Sakoda M."/>
            <person name="Morohoshi T."/>
            <person name="Mitsuboshi M."/>
            <person name="Nishizawa T."/>
        </authorList>
    </citation>
    <scope>NUCLEOTIDE SEQUENCE</scope>
    <source>
        <strain evidence="5">CMC78</strain>
    </source>
</reference>
<dbReference type="SUPFAM" id="SSF50969">
    <property type="entry name" value="YVTN repeat-like/Quinoprotein amine dehydrogenase"/>
    <property type="match status" value="1"/>
</dbReference>
<dbReference type="PROSITE" id="PS50835">
    <property type="entry name" value="IG_LIKE"/>
    <property type="match status" value="1"/>
</dbReference>
<feature type="region of interest" description="Disordered" evidence="1">
    <location>
        <begin position="1"/>
        <end position="23"/>
    </location>
</feature>
<dbReference type="EMBL" id="AP035884">
    <property type="protein sequence ID" value="BFP51529.1"/>
    <property type="molecule type" value="Genomic_DNA"/>
</dbReference>
<feature type="chain" id="PRO_5044348923" description="Ig-like domain-containing protein" evidence="3">
    <location>
        <begin position="40"/>
        <end position="765"/>
    </location>
</feature>
<dbReference type="SUPFAM" id="SSF48726">
    <property type="entry name" value="Immunoglobulin"/>
    <property type="match status" value="1"/>
</dbReference>
<evidence type="ECO:0000259" key="4">
    <source>
        <dbReference type="PROSITE" id="PS50835"/>
    </source>
</evidence>
<dbReference type="Gene3D" id="2.60.40.230">
    <property type="entry name" value="Neocarzinostatin-like"/>
    <property type="match status" value="1"/>
</dbReference>
<feature type="compositionally biased region" description="Low complexity" evidence="1">
    <location>
        <begin position="641"/>
        <end position="658"/>
    </location>
</feature>
<dbReference type="InterPro" id="IPR013783">
    <property type="entry name" value="Ig-like_fold"/>
</dbReference>
<feature type="transmembrane region" description="Helical" evidence="2">
    <location>
        <begin position="729"/>
        <end position="753"/>
    </location>
</feature>
<dbReference type="InterPro" id="IPR027273">
    <property type="entry name" value="Neocarzinostatin-like"/>
</dbReference>
<name>A0AB33K7B2_9ACTN</name>
<keyword evidence="2" id="KW-0812">Transmembrane</keyword>
<evidence type="ECO:0000256" key="2">
    <source>
        <dbReference type="SAM" id="Phobius"/>
    </source>
</evidence>